<evidence type="ECO:0000313" key="2">
    <source>
        <dbReference type="Proteomes" id="UP000427906"/>
    </source>
</evidence>
<name>A0A5K7YFR2_9BACT</name>
<sequence length="66" mass="7409">MEALSEDRRRLIQIHFSGPVQQLPNHLLVKGGIRGYHPACIENLTHKAGDAVKGRFHVRCPPKTRG</sequence>
<accession>A0A5K7YFR2</accession>
<proteinExistence type="predicted"/>
<dbReference type="Proteomes" id="UP000427906">
    <property type="component" value="Chromosome"/>
</dbReference>
<organism evidence="1 2">
    <name type="scientific">Desulfosarcina alkanivorans</name>
    <dbReference type="NCBI Taxonomy" id="571177"/>
    <lineage>
        <taxon>Bacteria</taxon>
        <taxon>Pseudomonadati</taxon>
        <taxon>Thermodesulfobacteriota</taxon>
        <taxon>Desulfobacteria</taxon>
        <taxon>Desulfobacterales</taxon>
        <taxon>Desulfosarcinaceae</taxon>
        <taxon>Desulfosarcina</taxon>
    </lineage>
</organism>
<keyword evidence="2" id="KW-1185">Reference proteome</keyword>
<dbReference type="KEGG" id="dalk:DSCA_18060"/>
<dbReference type="EMBL" id="AP021874">
    <property type="protein sequence ID" value="BBO67876.1"/>
    <property type="molecule type" value="Genomic_DNA"/>
</dbReference>
<protein>
    <submittedName>
        <fullName evidence="1">Uncharacterized protein</fullName>
    </submittedName>
</protein>
<gene>
    <name evidence="1" type="ORF">DSCA_18060</name>
</gene>
<reference evidence="1 2" key="1">
    <citation type="submission" date="2019-11" db="EMBL/GenBank/DDBJ databases">
        <title>Comparative genomics of hydrocarbon-degrading Desulfosarcina strains.</title>
        <authorList>
            <person name="Watanabe M."/>
            <person name="Kojima H."/>
            <person name="Fukui M."/>
        </authorList>
    </citation>
    <scope>NUCLEOTIDE SEQUENCE [LARGE SCALE GENOMIC DNA]</scope>
    <source>
        <strain evidence="1 2">PL12</strain>
    </source>
</reference>
<evidence type="ECO:0000313" key="1">
    <source>
        <dbReference type="EMBL" id="BBO67876.1"/>
    </source>
</evidence>
<dbReference type="AlphaFoldDB" id="A0A5K7YFR2"/>